<sequence length="41" mass="4959">MKEASEKLGLKVEFIPEINKYKVLQSKKMIEEMLKHFKQYT</sequence>
<reference evidence="1" key="1">
    <citation type="submission" date="2021-06" db="EMBL/GenBank/DDBJ databases">
        <authorList>
            <person name="Kallberg Y."/>
            <person name="Tangrot J."/>
            <person name="Rosling A."/>
        </authorList>
    </citation>
    <scope>NUCLEOTIDE SEQUENCE</scope>
    <source>
        <strain evidence="1">FL966</strain>
    </source>
</reference>
<organism evidence="1 2">
    <name type="scientific">Cetraspora pellucida</name>
    <dbReference type="NCBI Taxonomy" id="1433469"/>
    <lineage>
        <taxon>Eukaryota</taxon>
        <taxon>Fungi</taxon>
        <taxon>Fungi incertae sedis</taxon>
        <taxon>Mucoromycota</taxon>
        <taxon>Glomeromycotina</taxon>
        <taxon>Glomeromycetes</taxon>
        <taxon>Diversisporales</taxon>
        <taxon>Gigasporaceae</taxon>
        <taxon>Cetraspora</taxon>
    </lineage>
</organism>
<name>A0A9N9PGH7_9GLOM</name>
<feature type="non-terminal residue" evidence="1">
    <location>
        <position position="1"/>
    </location>
</feature>
<keyword evidence="2" id="KW-1185">Reference proteome</keyword>
<dbReference type="OrthoDB" id="10450454at2759"/>
<evidence type="ECO:0000313" key="1">
    <source>
        <dbReference type="EMBL" id="CAG8824165.1"/>
    </source>
</evidence>
<dbReference type="Proteomes" id="UP000789759">
    <property type="component" value="Unassembled WGS sequence"/>
</dbReference>
<dbReference type="AlphaFoldDB" id="A0A9N9PGH7"/>
<gene>
    <name evidence="1" type="ORF">CPELLU_LOCUS19969</name>
</gene>
<proteinExistence type="predicted"/>
<evidence type="ECO:0000313" key="2">
    <source>
        <dbReference type="Proteomes" id="UP000789759"/>
    </source>
</evidence>
<comment type="caution">
    <text evidence="1">The sequence shown here is derived from an EMBL/GenBank/DDBJ whole genome shotgun (WGS) entry which is preliminary data.</text>
</comment>
<protein>
    <submittedName>
        <fullName evidence="1">16559_t:CDS:1</fullName>
    </submittedName>
</protein>
<dbReference type="EMBL" id="CAJVQA010053927">
    <property type="protein sequence ID" value="CAG8824165.1"/>
    <property type="molecule type" value="Genomic_DNA"/>
</dbReference>
<accession>A0A9N9PGH7</accession>